<feature type="signal peptide" evidence="1">
    <location>
        <begin position="1"/>
        <end position="29"/>
    </location>
</feature>
<accession>A0A918MH00</accession>
<dbReference type="Pfam" id="PF04338">
    <property type="entry name" value="DUF481"/>
    <property type="match status" value="1"/>
</dbReference>
<dbReference type="AlphaFoldDB" id="A0A918MH00"/>
<reference evidence="2" key="1">
    <citation type="journal article" date="2014" name="Int. J. Syst. Evol. Microbiol.">
        <title>Complete genome sequence of Corynebacterium casei LMG S-19264T (=DSM 44701T), isolated from a smear-ripened cheese.</title>
        <authorList>
            <consortium name="US DOE Joint Genome Institute (JGI-PGF)"/>
            <person name="Walter F."/>
            <person name="Albersmeier A."/>
            <person name="Kalinowski J."/>
            <person name="Ruckert C."/>
        </authorList>
    </citation>
    <scope>NUCLEOTIDE SEQUENCE</scope>
    <source>
        <strain evidence="2">KCTC 12113</strain>
    </source>
</reference>
<feature type="chain" id="PRO_5036816213" description="DUF481 domain-containing protein" evidence="1">
    <location>
        <begin position="30"/>
        <end position="263"/>
    </location>
</feature>
<gene>
    <name evidence="2" type="ORF">GCM10007383_00040</name>
</gene>
<organism evidence="2 3">
    <name type="scientific">Arenibacter certesii</name>
    <dbReference type="NCBI Taxonomy" id="228955"/>
    <lineage>
        <taxon>Bacteria</taxon>
        <taxon>Pseudomonadati</taxon>
        <taxon>Bacteroidota</taxon>
        <taxon>Flavobacteriia</taxon>
        <taxon>Flavobacteriales</taxon>
        <taxon>Flavobacteriaceae</taxon>
        <taxon>Arenibacter</taxon>
    </lineage>
</organism>
<evidence type="ECO:0008006" key="4">
    <source>
        <dbReference type="Google" id="ProtNLM"/>
    </source>
</evidence>
<protein>
    <recommendedName>
        <fullName evidence="4">DUF481 domain-containing protein</fullName>
    </recommendedName>
</protein>
<keyword evidence="3" id="KW-1185">Reference proteome</keyword>
<dbReference type="EMBL" id="BMWP01000001">
    <property type="protein sequence ID" value="GGW21665.1"/>
    <property type="molecule type" value="Genomic_DNA"/>
</dbReference>
<proteinExistence type="predicted"/>
<keyword evidence="1" id="KW-0732">Signal</keyword>
<dbReference type="Proteomes" id="UP000634668">
    <property type="component" value="Unassembled WGS sequence"/>
</dbReference>
<sequence length="263" mass="30510">MKMTKTYKFNHFKVLFITAMCLLGNSLNAQLVNIESKRMQSDSIRFALKSDLLFDYTDNNGDYLFQLGSNVTTQLKSKDLKKIFFFIGNYKLIRSNDKDFQNNWFFHLRYNQKLSSLFRIEAFIQNQNNTKLTIVSRNLVGAGIRLKLVSSELTRVYVGNAYMYEVEKLAESGVHFYNHRNSCYLSATHSFNKTSLLLTETIYFQPLYNDIGNHRILLQMKAELPLTEIISLSALYNFSYNSFPAVNDIDRSSNLSLGFTFTI</sequence>
<dbReference type="InterPro" id="IPR007433">
    <property type="entry name" value="DUF481"/>
</dbReference>
<comment type="caution">
    <text evidence="2">The sequence shown here is derived from an EMBL/GenBank/DDBJ whole genome shotgun (WGS) entry which is preliminary data.</text>
</comment>
<evidence type="ECO:0000313" key="2">
    <source>
        <dbReference type="EMBL" id="GGW21665.1"/>
    </source>
</evidence>
<reference evidence="2" key="2">
    <citation type="submission" date="2020-09" db="EMBL/GenBank/DDBJ databases">
        <authorList>
            <person name="Sun Q."/>
            <person name="Kim S."/>
        </authorList>
    </citation>
    <scope>NUCLEOTIDE SEQUENCE</scope>
    <source>
        <strain evidence="2">KCTC 12113</strain>
    </source>
</reference>
<evidence type="ECO:0000313" key="3">
    <source>
        <dbReference type="Proteomes" id="UP000634668"/>
    </source>
</evidence>
<evidence type="ECO:0000256" key="1">
    <source>
        <dbReference type="SAM" id="SignalP"/>
    </source>
</evidence>
<name>A0A918MH00_9FLAO</name>